<proteinExistence type="predicted"/>
<dbReference type="AlphaFoldDB" id="A0A448WQM7"/>
<organism evidence="2 3">
    <name type="scientific">Protopolystoma xenopodis</name>
    <dbReference type="NCBI Taxonomy" id="117903"/>
    <lineage>
        <taxon>Eukaryota</taxon>
        <taxon>Metazoa</taxon>
        <taxon>Spiralia</taxon>
        <taxon>Lophotrochozoa</taxon>
        <taxon>Platyhelminthes</taxon>
        <taxon>Monogenea</taxon>
        <taxon>Polyopisthocotylea</taxon>
        <taxon>Polystomatidea</taxon>
        <taxon>Polystomatidae</taxon>
        <taxon>Protopolystoma</taxon>
    </lineage>
</organism>
<evidence type="ECO:0000313" key="3">
    <source>
        <dbReference type="Proteomes" id="UP000784294"/>
    </source>
</evidence>
<reference evidence="2" key="1">
    <citation type="submission" date="2018-11" db="EMBL/GenBank/DDBJ databases">
        <authorList>
            <consortium name="Pathogen Informatics"/>
        </authorList>
    </citation>
    <scope>NUCLEOTIDE SEQUENCE</scope>
</reference>
<evidence type="ECO:0000313" key="2">
    <source>
        <dbReference type="EMBL" id="VEL17711.1"/>
    </source>
</evidence>
<dbReference type="EMBL" id="CAAALY010033876">
    <property type="protein sequence ID" value="VEL17711.1"/>
    <property type="molecule type" value="Genomic_DNA"/>
</dbReference>
<gene>
    <name evidence="2" type="ORF">PXEA_LOCUS11151</name>
</gene>
<feature type="compositionally biased region" description="Low complexity" evidence="1">
    <location>
        <begin position="227"/>
        <end position="236"/>
    </location>
</feature>
<dbReference type="Proteomes" id="UP000784294">
    <property type="component" value="Unassembled WGS sequence"/>
</dbReference>
<keyword evidence="3" id="KW-1185">Reference proteome</keyword>
<feature type="compositionally biased region" description="Polar residues" evidence="1">
    <location>
        <begin position="316"/>
        <end position="328"/>
    </location>
</feature>
<accession>A0A448WQM7</accession>
<feature type="compositionally biased region" description="Polar residues" evidence="1">
    <location>
        <begin position="180"/>
        <end position="196"/>
    </location>
</feature>
<protein>
    <submittedName>
        <fullName evidence="2">Uncharacterized protein</fullName>
    </submittedName>
</protein>
<sequence length="528" mass="58665">DVDFQPVSFAPLSCPNYRNLLWVGDDPETFDKPTSFRVSYHSNKFSRLMLDEFDFETWISDLTRDSVGRVGRKYRLNNVAKSINLDAPSILGLGVAASSNAKRVRKLLGGAKAIFNDPVYFDTLRNSMIRHFFNEEKLCYKSEAMLSHPYGHGATTGLSMRTVAPSITLQNSFELEGECTPSQQGKQCSQQGYSQSLRQGKHQQQQPQPKPQPHQQKQQRQQKEEGQQPQKQLQRQRQQRPHLRSSRQSQTAGPQRRKTKPTESPNKLKNRFQVGLDQTAETLTSLVSCDDMAASHGSGGLPADQIKAPDPRQPHSRSGSAEIVSTGQQKRKCGPMRGSRVVRIEDPDSELTRSGEIGRFALRLDANSFTEPVRYQPTGSGLSSSQGETAVDALDVDLPRMEVLFNIAEQVLHFPYISEKNLLESGYHTNRAAPARAPELCLGLFKGRVATGVAEDGIFGERLQASIYCPPAKRPAEAFGCCLPLIFLPLLHHLLFALLPWLIGTGSRAFQGPVDTMCCNLSPDNGTF</sequence>
<evidence type="ECO:0000256" key="1">
    <source>
        <dbReference type="SAM" id="MobiDB-lite"/>
    </source>
</evidence>
<name>A0A448WQM7_9PLAT</name>
<comment type="caution">
    <text evidence="2">The sequence shown here is derived from an EMBL/GenBank/DDBJ whole genome shotgun (WGS) entry which is preliminary data.</text>
</comment>
<feature type="region of interest" description="Disordered" evidence="1">
    <location>
        <begin position="295"/>
        <end position="338"/>
    </location>
</feature>
<feature type="region of interest" description="Disordered" evidence="1">
    <location>
        <begin position="178"/>
        <end position="276"/>
    </location>
</feature>
<feature type="compositionally biased region" description="Low complexity" evidence="1">
    <location>
        <begin position="202"/>
        <end position="219"/>
    </location>
</feature>
<feature type="non-terminal residue" evidence="2">
    <location>
        <position position="1"/>
    </location>
</feature>